<feature type="compositionally biased region" description="Polar residues" evidence="8">
    <location>
        <begin position="253"/>
        <end position="275"/>
    </location>
</feature>
<evidence type="ECO:0000256" key="3">
    <source>
        <dbReference type="ARBA" id="ARBA00022692"/>
    </source>
</evidence>
<dbReference type="GO" id="GO:0016020">
    <property type="term" value="C:membrane"/>
    <property type="evidence" value="ECO:0007669"/>
    <property type="project" value="UniProtKB-SubCell"/>
</dbReference>
<evidence type="ECO:0000256" key="2">
    <source>
        <dbReference type="ARBA" id="ARBA00022679"/>
    </source>
</evidence>
<dbReference type="GO" id="GO:0005794">
    <property type="term" value="C:Golgi apparatus"/>
    <property type="evidence" value="ECO:0007669"/>
    <property type="project" value="TreeGrafter"/>
</dbReference>
<dbReference type="GO" id="GO:0005783">
    <property type="term" value="C:endoplasmic reticulum"/>
    <property type="evidence" value="ECO:0007669"/>
    <property type="project" value="TreeGrafter"/>
</dbReference>
<comment type="subcellular location">
    <subcellularLocation>
        <location evidence="1">Membrane</location>
        <topology evidence="1">Multi-pass membrane protein</topology>
    </subcellularLocation>
</comment>
<dbReference type="GO" id="GO:0019706">
    <property type="term" value="F:protein-cysteine S-palmitoyltransferase activity"/>
    <property type="evidence" value="ECO:0007669"/>
    <property type="project" value="UniProtKB-EC"/>
</dbReference>
<comment type="domain">
    <text evidence="7">The DHHC domain is required for palmitoyltransferase activity.</text>
</comment>
<keyword evidence="4 7" id="KW-1133">Transmembrane helix</keyword>
<feature type="transmembrane region" description="Helical" evidence="7">
    <location>
        <begin position="65"/>
        <end position="87"/>
    </location>
</feature>
<accession>A0A0B2V025</accession>
<dbReference type="InterPro" id="IPR039859">
    <property type="entry name" value="PFA4/ZDH16/20/ERF2-like"/>
</dbReference>
<dbReference type="OMA" id="ICGFVEP"/>
<evidence type="ECO:0000256" key="5">
    <source>
        <dbReference type="ARBA" id="ARBA00023136"/>
    </source>
</evidence>
<keyword evidence="2 7" id="KW-0808">Transferase</keyword>
<keyword evidence="6 7" id="KW-0012">Acyltransferase</keyword>
<evidence type="ECO:0000256" key="7">
    <source>
        <dbReference type="RuleBase" id="RU079119"/>
    </source>
</evidence>
<feature type="transmembrane region" description="Helical" evidence="7">
    <location>
        <begin position="160"/>
        <end position="185"/>
    </location>
</feature>
<reference evidence="10 11" key="1">
    <citation type="submission" date="2014-11" db="EMBL/GenBank/DDBJ databases">
        <title>Genetic blueprint of the zoonotic pathogen Toxocara canis.</title>
        <authorList>
            <person name="Zhu X.-Q."/>
            <person name="Korhonen P.K."/>
            <person name="Cai H."/>
            <person name="Young N.D."/>
            <person name="Nejsum P."/>
            <person name="von Samson-Himmelstjerna G."/>
            <person name="Boag P.R."/>
            <person name="Tan P."/>
            <person name="Li Q."/>
            <person name="Min J."/>
            <person name="Yang Y."/>
            <person name="Wang X."/>
            <person name="Fang X."/>
            <person name="Hall R.S."/>
            <person name="Hofmann A."/>
            <person name="Sternberg P.W."/>
            <person name="Jex A.R."/>
            <person name="Gasser R.B."/>
        </authorList>
    </citation>
    <scope>NUCLEOTIDE SEQUENCE [LARGE SCALE GENOMIC DNA]</scope>
    <source>
        <strain evidence="10">PN_DK_2014</strain>
    </source>
</reference>
<feature type="region of interest" description="Disordered" evidence="8">
    <location>
        <begin position="253"/>
        <end position="276"/>
    </location>
</feature>
<evidence type="ECO:0000313" key="11">
    <source>
        <dbReference type="Proteomes" id="UP000031036"/>
    </source>
</evidence>
<sequence length="312" mass="34611">MQKTFSQLLKKFAGAISEESDTHMDTWRRHNGWTWPPSTLQVLSWLALAALVPISALLVAPVHPVFAPLFVSVLAIWIIALMIVATSTDPAIRTLRRGLQPAHFDRSKHLHVIENLYCNICLITVDASCKHCRKCNKCISGFDHHCKWLNNCIGAANYRLFVVLVASACLISFVMASVHTFLPIFFIVSGADIRKSGGMLLPIAWWQGLCAIVVFTDLAVAILSAYLLYFHCKLWKQGTTTYLSLKARTQQKMTETQNENSEQPGLMSLSASDGSVSLKRSRLPSRAVSDSRSNNPVSVSISEEIYKCDTAA</sequence>
<dbReference type="Pfam" id="PF01529">
    <property type="entry name" value="DHHC"/>
    <property type="match status" value="1"/>
</dbReference>
<evidence type="ECO:0000256" key="8">
    <source>
        <dbReference type="SAM" id="MobiDB-lite"/>
    </source>
</evidence>
<dbReference type="Proteomes" id="UP000031036">
    <property type="component" value="Unassembled WGS sequence"/>
</dbReference>
<organism evidence="10 11">
    <name type="scientific">Toxocara canis</name>
    <name type="common">Canine roundworm</name>
    <dbReference type="NCBI Taxonomy" id="6265"/>
    <lineage>
        <taxon>Eukaryota</taxon>
        <taxon>Metazoa</taxon>
        <taxon>Ecdysozoa</taxon>
        <taxon>Nematoda</taxon>
        <taxon>Chromadorea</taxon>
        <taxon>Rhabditida</taxon>
        <taxon>Spirurina</taxon>
        <taxon>Ascaridomorpha</taxon>
        <taxon>Ascaridoidea</taxon>
        <taxon>Toxocaridae</taxon>
        <taxon>Toxocara</taxon>
    </lineage>
</organism>
<feature type="domain" description="Palmitoyltransferase DHHC" evidence="9">
    <location>
        <begin position="114"/>
        <end position="245"/>
    </location>
</feature>
<dbReference type="PANTHER" id="PTHR22883">
    <property type="entry name" value="ZINC FINGER DHHC DOMAIN CONTAINING PROTEIN"/>
    <property type="match status" value="1"/>
</dbReference>
<evidence type="ECO:0000256" key="4">
    <source>
        <dbReference type="ARBA" id="ARBA00022989"/>
    </source>
</evidence>
<dbReference type="EMBL" id="JPKZ01002481">
    <property type="protein sequence ID" value="KHN76661.1"/>
    <property type="molecule type" value="Genomic_DNA"/>
</dbReference>
<evidence type="ECO:0000313" key="10">
    <source>
        <dbReference type="EMBL" id="KHN76661.1"/>
    </source>
</evidence>
<dbReference type="STRING" id="6265.A0A0B2V025"/>
<dbReference type="AlphaFoldDB" id="A0A0B2V025"/>
<evidence type="ECO:0000259" key="9">
    <source>
        <dbReference type="Pfam" id="PF01529"/>
    </source>
</evidence>
<comment type="caution">
    <text evidence="10">The sequence shown here is derived from an EMBL/GenBank/DDBJ whole genome shotgun (WGS) entry which is preliminary data.</text>
</comment>
<dbReference type="GO" id="GO:0006612">
    <property type="term" value="P:protein targeting to membrane"/>
    <property type="evidence" value="ECO:0007669"/>
    <property type="project" value="TreeGrafter"/>
</dbReference>
<dbReference type="EC" id="2.3.1.225" evidence="7"/>
<comment type="catalytic activity">
    <reaction evidence="7">
        <text>L-cysteinyl-[protein] + hexadecanoyl-CoA = S-hexadecanoyl-L-cysteinyl-[protein] + CoA</text>
        <dbReference type="Rhea" id="RHEA:36683"/>
        <dbReference type="Rhea" id="RHEA-COMP:10131"/>
        <dbReference type="Rhea" id="RHEA-COMP:11032"/>
        <dbReference type="ChEBI" id="CHEBI:29950"/>
        <dbReference type="ChEBI" id="CHEBI:57287"/>
        <dbReference type="ChEBI" id="CHEBI:57379"/>
        <dbReference type="ChEBI" id="CHEBI:74151"/>
        <dbReference type="EC" id="2.3.1.225"/>
    </reaction>
</comment>
<feature type="transmembrane region" description="Helical" evidence="7">
    <location>
        <begin position="38"/>
        <end position="59"/>
    </location>
</feature>
<keyword evidence="3 7" id="KW-0812">Transmembrane</keyword>
<name>A0A0B2V025_TOXCA</name>
<evidence type="ECO:0000256" key="6">
    <source>
        <dbReference type="ARBA" id="ARBA00023315"/>
    </source>
</evidence>
<feature type="transmembrane region" description="Helical" evidence="7">
    <location>
        <begin position="205"/>
        <end position="229"/>
    </location>
</feature>
<dbReference type="InterPro" id="IPR001594">
    <property type="entry name" value="Palmitoyltrfase_DHHC"/>
</dbReference>
<proteinExistence type="inferred from homology"/>
<comment type="similarity">
    <text evidence="7">Belongs to the DHHC palmitoyltransferase family.</text>
</comment>
<keyword evidence="5 7" id="KW-0472">Membrane</keyword>
<keyword evidence="11" id="KW-1185">Reference proteome</keyword>
<gene>
    <name evidence="10" type="primary">Zdhhc1</name>
    <name evidence="10" type="ORF">Tcan_14948</name>
</gene>
<dbReference type="PROSITE" id="PS50216">
    <property type="entry name" value="DHHC"/>
    <property type="match status" value="1"/>
</dbReference>
<dbReference type="PANTHER" id="PTHR22883:SF203">
    <property type="entry name" value="PALMITOYLTRANSFERASE"/>
    <property type="match status" value="1"/>
</dbReference>
<evidence type="ECO:0000256" key="1">
    <source>
        <dbReference type="ARBA" id="ARBA00004141"/>
    </source>
</evidence>
<protein>
    <recommendedName>
        <fullName evidence="7">Palmitoyltransferase</fullName>
        <ecNumber evidence="7">2.3.1.225</ecNumber>
    </recommendedName>
</protein>
<dbReference type="OrthoDB" id="331948at2759"/>